<accession>A0A7C2E3B3</accession>
<name>A0A7C2E3B3_9THEO</name>
<organism evidence="2">
    <name type="scientific">Ammonifex degensii</name>
    <dbReference type="NCBI Taxonomy" id="42838"/>
    <lineage>
        <taxon>Bacteria</taxon>
        <taxon>Bacillati</taxon>
        <taxon>Bacillota</taxon>
        <taxon>Clostridia</taxon>
        <taxon>Thermoanaerobacterales</taxon>
        <taxon>Thermoanaerobacteraceae</taxon>
        <taxon>Ammonifex</taxon>
    </lineage>
</organism>
<feature type="domain" description="DUF4829" evidence="1">
    <location>
        <begin position="15"/>
        <end position="51"/>
    </location>
</feature>
<comment type="caution">
    <text evidence="2">The sequence shown here is derived from an EMBL/GenBank/DDBJ whole genome shotgun (WGS) entry which is preliminary data.</text>
</comment>
<dbReference type="Pfam" id="PF16111">
    <property type="entry name" value="DUF4829"/>
    <property type="match status" value="1"/>
</dbReference>
<proteinExistence type="predicted"/>
<gene>
    <name evidence="2" type="ORF">ENQ34_02235</name>
</gene>
<reference evidence="2" key="1">
    <citation type="journal article" date="2020" name="mSystems">
        <title>Genome- and Community-Level Interaction Insights into Carbon Utilization and Element Cycling Functions of Hydrothermarchaeota in Hydrothermal Sediment.</title>
        <authorList>
            <person name="Zhou Z."/>
            <person name="Liu Y."/>
            <person name="Xu W."/>
            <person name="Pan J."/>
            <person name="Luo Z.H."/>
            <person name="Li M."/>
        </authorList>
    </citation>
    <scope>NUCLEOTIDE SEQUENCE [LARGE SCALE GENOMIC DNA]</scope>
    <source>
        <strain evidence="2">SpSt-300</strain>
    </source>
</reference>
<sequence>MNREGRTRGGTRWKLDLRFKKVITMDSGRHVLFFTVKKETERSGWRITGIGTGL</sequence>
<protein>
    <submittedName>
        <fullName evidence="2">DUF4829 domain-containing protein</fullName>
    </submittedName>
</protein>
<dbReference type="InterPro" id="IPR032256">
    <property type="entry name" value="DUF4829"/>
</dbReference>
<dbReference type="AlphaFoldDB" id="A0A7C2E3B3"/>
<evidence type="ECO:0000259" key="1">
    <source>
        <dbReference type="Pfam" id="PF16111"/>
    </source>
</evidence>
<evidence type="ECO:0000313" key="2">
    <source>
        <dbReference type="EMBL" id="HEL65485.1"/>
    </source>
</evidence>
<dbReference type="EMBL" id="DSMU01000144">
    <property type="protein sequence ID" value="HEL65485.1"/>
    <property type="molecule type" value="Genomic_DNA"/>
</dbReference>